<dbReference type="InterPro" id="IPR010727">
    <property type="entry name" value="DUF1302"/>
</dbReference>
<feature type="signal peptide" evidence="1">
    <location>
        <begin position="1"/>
        <end position="31"/>
    </location>
</feature>
<dbReference type="RefSeq" id="WP_348389960.1">
    <property type="nucleotide sequence ID" value="NZ_CP134145.1"/>
</dbReference>
<gene>
    <name evidence="2" type="ORF">RGQ13_11840</name>
</gene>
<evidence type="ECO:0000313" key="2">
    <source>
        <dbReference type="EMBL" id="WNC70823.1"/>
    </source>
</evidence>
<feature type="chain" id="PRO_5045427148" evidence="1">
    <location>
        <begin position="32"/>
        <end position="675"/>
    </location>
</feature>
<dbReference type="Pfam" id="PF06980">
    <property type="entry name" value="DUF1302"/>
    <property type="match status" value="1"/>
</dbReference>
<sequence>MPSSTLNFGKNRIAKSVAASIMLLATSQANAVQFDLGDFKVSFDSTFSYGESHRIEDRNWDGIGKSNNLNNNIDWVNNPPGQSDVWLNGAGSYSTNGDLGNLNYDSGEAFSRMFKGNHELDITYSNDVGDFGVFARGMYFYDFEMMDNSRPYTHPVTGKELSPCDDDDAKDEICRDVRLLDAFVYADFYVGDTPVSIRVGDQVIGWGESTLIAHGISEINPVDIARLKAPGSELKEAFIPFGAVWASVGVTENFNIEAFYQYRWEKSVLPAPGSYFSTNDFAGSGGHLNNIQLGFGGLVDRNLEQFIAELNDVGDSLRMGDATAVGDYTAMLTNQGLKGNGSRGERTPDDGGQYGLKFSYFFPSLNDTELALYYINYHSRRPTFSGVAANLDPAAIGADLATIGGGAITEDNYLDLNLFGKAFLNYKEDIKLYGLSFNTAVGLTSVAGEVTYRQDEPLQIDDVELLFAAIPDQALRSQGVPEIFKLSQMPYQTGEEVQGHVELDTAQYQVTFTHLFGPSLGASQFTGLFEIGGISIFDMPEHDELRLNGPGTDRSGTTLEEHPLINAVQGGTESNPFPDDFAWGYKVLAKLDYNDVFWSMNVSPRVVFSHDVEGITPDPLFLFVEERKSVSVGITFDYQSKLSFDLNYNSFFDGVGSTNTTEDRDFVSFNVKYSI</sequence>
<keyword evidence="3" id="KW-1185">Reference proteome</keyword>
<dbReference type="EMBL" id="CP134145">
    <property type="protein sequence ID" value="WNC70823.1"/>
    <property type="molecule type" value="Genomic_DNA"/>
</dbReference>
<keyword evidence="1" id="KW-0732">Signal</keyword>
<organism evidence="2 3">
    <name type="scientific">Thalassotalea psychrophila</name>
    <dbReference type="NCBI Taxonomy" id="3065647"/>
    <lineage>
        <taxon>Bacteria</taxon>
        <taxon>Pseudomonadati</taxon>
        <taxon>Pseudomonadota</taxon>
        <taxon>Gammaproteobacteria</taxon>
        <taxon>Alteromonadales</taxon>
        <taxon>Colwelliaceae</taxon>
        <taxon>Thalassotalea</taxon>
    </lineage>
</organism>
<accession>A0ABY9TPQ6</accession>
<reference evidence="3" key="1">
    <citation type="submission" date="2023-09" db="EMBL/GenBank/DDBJ databases">
        <authorList>
            <person name="Zhang C."/>
        </authorList>
    </citation>
    <scope>NUCLEOTIDE SEQUENCE [LARGE SCALE GENOMIC DNA]</scope>
    <source>
        <strain evidence="3">SQ149</strain>
    </source>
</reference>
<proteinExistence type="predicted"/>
<evidence type="ECO:0000313" key="3">
    <source>
        <dbReference type="Proteomes" id="UP001258994"/>
    </source>
</evidence>
<protein>
    <submittedName>
        <fullName evidence="2">DUF1302 domain-containing protein</fullName>
    </submittedName>
</protein>
<evidence type="ECO:0000256" key="1">
    <source>
        <dbReference type="SAM" id="SignalP"/>
    </source>
</evidence>
<dbReference type="Proteomes" id="UP001258994">
    <property type="component" value="Chromosome"/>
</dbReference>
<name>A0ABY9TPQ6_9GAMM</name>